<dbReference type="Gene3D" id="2.40.70.10">
    <property type="entry name" value="Acid Proteases"/>
    <property type="match status" value="1"/>
</dbReference>
<protein>
    <recommendedName>
        <fullName evidence="7">Peptidase A2 domain-containing protein</fullName>
    </recommendedName>
</protein>
<comment type="similarity">
    <text evidence="1">Belongs to the DDI1 family.</text>
</comment>
<feature type="non-terminal residue" evidence="5">
    <location>
        <position position="1"/>
    </location>
</feature>
<evidence type="ECO:0000256" key="2">
    <source>
        <dbReference type="ARBA" id="ARBA00022670"/>
    </source>
</evidence>
<organism evidence="5 6">
    <name type="scientific">Staphylococcus haemolyticus</name>
    <dbReference type="NCBI Taxonomy" id="1283"/>
    <lineage>
        <taxon>Bacteria</taxon>
        <taxon>Bacillati</taxon>
        <taxon>Bacillota</taxon>
        <taxon>Bacilli</taxon>
        <taxon>Bacillales</taxon>
        <taxon>Staphylococcaceae</taxon>
        <taxon>Staphylococcus</taxon>
    </lineage>
</organism>
<dbReference type="InterPro" id="IPR034122">
    <property type="entry name" value="Retropepsin-like_bacterial"/>
</dbReference>
<dbReference type="PANTHER" id="PTHR12917:SF1">
    <property type="entry name" value="AT13091P"/>
    <property type="match status" value="1"/>
</dbReference>
<evidence type="ECO:0000256" key="3">
    <source>
        <dbReference type="ARBA" id="ARBA00022750"/>
    </source>
</evidence>
<comment type="caution">
    <text evidence="5">The sequence shown here is derived from an EMBL/GenBank/DDBJ whole genome shotgun (WGS) entry which is preliminary data.</text>
</comment>
<dbReference type="InterPro" id="IPR021109">
    <property type="entry name" value="Peptidase_aspartic_dom_sf"/>
</dbReference>
<evidence type="ECO:0000313" key="6">
    <source>
        <dbReference type="Proteomes" id="UP000238153"/>
    </source>
</evidence>
<dbReference type="GO" id="GO:0004190">
    <property type="term" value="F:aspartic-type endopeptidase activity"/>
    <property type="evidence" value="ECO:0007669"/>
    <property type="project" value="UniProtKB-KW"/>
</dbReference>
<evidence type="ECO:0000313" key="5">
    <source>
        <dbReference type="EMBL" id="PPJ77656.1"/>
    </source>
</evidence>
<gene>
    <name evidence="5" type="ORF">CV019_01155</name>
</gene>
<feature type="non-terminal residue" evidence="5">
    <location>
        <position position="160"/>
    </location>
</feature>
<keyword evidence="3" id="KW-0064">Aspartyl protease</keyword>
<dbReference type="Proteomes" id="UP000238153">
    <property type="component" value="Unassembled WGS sequence"/>
</dbReference>
<dbReference type="PANTHER" id="PTHR12917">
    <property type="entry name" value="ASPARTYL PROTEASE DDI-RELATED"/>
    <property type="match status" value="1"/>
</dbReference>
<evidence type="ECO:0000256" key="1">
    <source>
        <dbReference type="ARBA" id="ARBA00009136"/>
    </source>
</evidence>
<evidence type="ECO:0000256" key="4">
    <source>
        <dbReference type="ARBA" id="ARBA00022801"/>
    </source>
</evidence>
<dbReference type="AlphaFoldDB" id="A0A7Z1N7Z5"/>
<evidence type="ECO:0008006" key="7">
    <source>
        <dbReference type="Google" id="ProtNLM"/>
    </source>
</evidence>
<sequence length="160" mass="17207">VTINGTKMTAMIDTGAATSSVTLRAAKRAGLQLDAPGVTRAGVAYGVGERRAPKWRTNFASFEIGEETVRNAEIAVVDYESDVDVLLGNDFLRSHRVLFAMSQKKLYLSYLGGEPFGQRRTLEPWVVAEADAGNADAQMALANLYLQGKLVAKDAARGQA</sequence>
<keyword evidence="4" id="KW-0378">Hydrolase</keyword>
<dbReference type="SUPFAM" id="SSF50630">
    <property type="entry name" value="Acid proteases"/>
    <property type="match status" value="1"/>
</dbReference>
<dbReference type="Pfam" id="PF13975">
    <property type="entry name" value="gag-asp_proteas"/>
    <property type="match status" value="1"/>
</dbReference>
<keyword evidence="2" id="KW-0645">Protease</keyword>
<dbReference type="GO" id="GO:0006508">
    <property type="term" value="P:proteolysis"/>
    <property type="evidence" value="ECO:0007669"/>
    <property type="project" value="UniProtKB-KW"/>
</dbReference>
<name>A0A7Z1N7Z5_STAHA</name>
<reference evidence="5 6" key="1">
    <citation type="submission" date="2017-11" db="EMBL/GenBank/DDBJ databases">
        <authorList>
            <person name="Founou R.C."/>
            <person name="Founou L."/>
            <person name="Allam M."/>
            <person name="Ismail A."/>
            <person name="Essack S.Y."/>
        </authorList>
    </citation>
    <scope>NUCLEOTIDE SEQUENCE [LARGE SCALE GENOMIC DNA]</scope>
    <source>
        <strain evidence="5 6">G811N2B1</strain>
    </source>
</reference>
<accession>A0A7Z1N7Z5</accession>
<proteinExistence type="inferred from homology"/>
<dbReference type="CDD" id="cd05483">
    <property type="entry name" value="retropepsin_like_bacteria"/>
    <property type="match status" value="1"/>
</dbReference>
<dbReference type="EMBL" id="PGWX01000126">
    <property type="protein sequence ID" value="PPJ77656.1"/>
    <property type="molecule type" value="Genomic_DNA"/>
</dbReference>